<sequence>MPAIAFTLEDVKRTVVLTTVQNLHESPHFLATAVTTAASTTTEALQVIVLSPLFNPPSDAPPTPTPPAQGDAASETGAEARPAAHEDWEAPGISRTAYFEDVQRLLTFVYVQATKVAQDLDRVLLDIDVLLKGTGAAAEAFPDDIVRAAGRIFSGE</sequence>
<gene>
    <name evidence="2" type="primary">P34809</name>
</gene>
<feature type="compositionally biased region" description="Pro residues" evidence="1">
    <location>
        <begin position="55"/>
        <end position="67"/>
    </location>
</feature>
<dbReference type="GO" id="GO:0004379">
    <property type="term" value="F:glycylpeptide N-tetradecanoyltransferase activity"/>
    <property type="evidence" value="ECO:0007669"/>
    <property type="project" value="UniProtKB-EC"/>
</dbReference>
<organism evidence="2">
    <name type="scientific">Ganoderma boninense</name>
    <dbReference type="NCBI Taxonomy" id="34458"/>
    <lineage>
        <taxon>Eukaryota</taxon>
        <taxon>Fungi</taxon>
        <taxon>Dikarya</taxon>
        <taxon>Basidiomycota</taxon>
        <taxon>Agaricomycotina</taxon>
        <taxon>Agaricomycetes</taxon>
        <taxon>Polyporales</taxon>
        <taxon>Polyporaceae</taxon>
        <taxon>Ganoderma</taxon>
    </lineage>
</organism>
<dbReference type="EMBL" id="LR726704">
    <property type="protein sequence ID" value="VWO98066.1"/>
    <property type="molecule type" value="Genomic_DNA"/>
</dbReference>
<accession>A0A5K1JYJ8</accession>
<evidence type="ECO:0000256" key="1">
    <source>
        <dbReference type="SAM" id="MobiDB-lite"/>
    </source>
</evidence>
<keyword evidence="2" id="KW-0012">Acyltransferase</keyword>
<keyword evidence="2" id="KW-0808">Transferase</keyword>
<feature type="region of interest" description="Disordered" evidence="1">
    <location>
        <begin position="55"/>
        <end position="87"/>
    </location>
</feature>
<dbReference type="EC" id="2.3.1.97" evidence="2"/>
<proteinExistence type="predicted"/>
<reference evidence="2" key="1">
    <citation type="submission" date="2019-10" db="EMBL/GenBank/DDBJ databases">
        <authorList>
            <person name="Nor Muhammad N."/>
        </authorList>
    </citation>
    <scope>NUCLEOTIDE SEQUENCE</scope>
</reference>
<protein>
    <submittedName>
        <fullName evidence="2">Glycylpeptide N-tetradecanoyltransferase (NMT) (Peptide N-myristoyltransferase))</fullName>
        <ecNumber evidence="2">2.3.1.97</ecNumber>
    </submittedName>
</protein>
<dbReference type="AlphaFoldDB" id="A0A5K1JYJ8"/>
<evidence type="ECO:0000313" key="2">
    <source>
        <dbReference type="EMBL" id="VWO98066.1"/>
    </source>
</evidence>
<name>A0A5K1JYJ8_9APHY</name>